<dbReference type="InterPro" id="IPR023828">
    <property type="entry name" value="Peptidase_S8_Ser-AS"/>
</dbReference>
<reference evidence="13 14" key="1">
    <citation type="submission" date="2021-07" db="EMBL/GenBank/DDBJ databases">
        <title>The Aristolochia fimbriata genome: insights into angiosperm evolution, floral development and chemical biosynthesis.</title>
        <authorList>
            <person name="Jiao Y."/>
        </authorList>
    </citation>
    <scope>NUCLEOTIDE SEQUENCE [LARGE SCALE GENOMIC DNA]</scope>
    <source>
        <strain evidence="13">IBCAS-2021</strain>
        <tissue evidence="13">Leaf</tissue>
    </source>
</reference>
<feature type="active site" description="Charge relay system" evidence="6 7">
    <location>
        <position position="560"/>
    </location>
</feature>
<feature type="active site" description="Charge relay system" evidence="6 7">
    <location>
        <position position="152"/>
    </location>
</feature>
<feature type="chain" id="PRO_5043563481" evidence="8">
    <location>
        <begin position="25"/>
        <end position="768"/>
    </location>
</feature>
<dbReference type="GO" id="GO:0004252">
    <property type="term" value="F:serine-type endopeptidase activity"/>
    <property type="evidence" value="ECO:0007669"/>
    <property type="project" value="UniProtKB-UniRule"/>
</dbReference>
<dbReference type="InterPro" id="IPR003137">
    <property type="entry name" value="PA_domain"/>
</dbReference>
<proteinExistence type="inferred from homology"/>
<dbReference type="Proteomes" id="UP000825729">
    <property type="component" value="Unassembled WGS sequence"/>
</dbReference>
<comment type="similarity">
    <text evidence="1 7">Belongs to the peptidase S8 family.</text>
</comment>
<evidence type="ECO:0000259" key="11">
    <source>
        <dbReference type="Pfam" id="PF05922"/>
    </source>
</evidence>
<dbReference type="Pfam" id="PF00082">
    <property type="entry name" value="Peptidase_S8"/>
    <property type="match status" value="1"/>
</dbReference>
<accession>A0AAV7EIV9</accession>
<protein>
    <submittedName>
        <fullName evidence="13">Uncharacterized protein</fullName>
    </submittedName>
</protein>
<dbReference type="PROSITE" id="PS51892">
    <property type="entry name" value="SUBTILASE"/>
    <property type="match status" value="1"/>
</dbReference>
<dbReference type="FunFam" id="3.50.30.30:FF:000005">
    <property type="entry name" value="subtilisin-like protease SBT1.5"/>
    <property type="match status" value="1"/>
</dbReference>
<evidence type="ECO:0000313" key="14">
    <source>
        <dbReference type="Proteomes" id="UP000825729"/>
    </source>
</evidence>
<dbReference type="InterPro" id="IPR036852">
    <property type="entry name" value="Peptidase_S8/S53_dom_sf"/>
</dbReference>
<evidence type="ECO:0000256" key="6">
    <source>
        <dbReference type="PIRSR" id="PIRSR615500-1"/>
    </source>
</evidence>
<dbReference type="PROSITE" id="PS00138">
    <property type="entry name" value="SUBTILASE_SER"/>
    <property type="match status" value="1"/>
</dbReference>
<sequence>MRASSPFSLLCLLSILLFQTPVFASKKTYVVYFGGHSHGIFEASAVDLHQRVVDTHQTFLSSVLGSTLKAQESIIYSYTNHINGFAASLDEEEANIIRQNPGVISVFPSQSRKLHTTRSWAFMNLERDGRVPTKSIWSNARFGEDTIIANLDSGVWPESESFRDEGMGPVPQKWKGICESDATGPHCNRKLIGMRAYSDGFEMAVRLLNDSERGPRDENGHGSHTLSTAGGAPVANASIFGFANGTAKGGSPRARVASYKVCWPKTPGGDADCEDTDILAAFDQAIHDGVDVISVSLGGDAQNYFEDGIAVGSFHAVKNGIVVVCSAGNDGPKPGTVSNVAPWIITVGASTLDRAFTSHVKLGNHKQLQGHGLYSGHMQQKYYPLIDSVDAKLDSANKTAAQLCFVGALDPKKVRGKIVACLRGMNARLDKGVAVKLAGGAGMILANDKAAGDSLEDDKHFLPASHITYEDGLALYAYIKSTKSPVAYIAPTGPPTGSKPAPVMATFSSPGPNTITPEILKPDITAPGVQILAAYSEAVAPTENPFDKRRVAYNLLSGTSMSCPHVSGIVGLLKTLHPDWSPAAIRSAIMTTARSRDNERESIKNSTLSKATPFNYGAGHIRPNRAQDPGLVYDLSTEDYLAFLCNLGYNSSQMAAFSDEYRCPQKFSVLDLNYPSITVPNLVKPITITRTLKNVGSPGTYKVRVHRPRGVSASVEPESLTFEKVGEVKSYKVTLARKYDKIIRGDYVYGRITWSDGVHYVRSPIVVS</sequence>
<dbReference type="InterPro" id="IPR015500">
    <property type="entry name" value="Peptidase_S8_subtilisin-rel"/>
</dbReference>
<dbReference type="FunFam" id="2.60.40.2310:FF:000001">
    <property type="entry name" value="Subtilisin-like protease SBT1.5"/>
    <property type="match status" value="1"/>
</dbReference>
<dbReference type="PRINTS" id="PR00723">
    <property type="entry name" value="SUBTILISIN"/>
</dbReference>
<dbReference type="AlphaFoldDB" id="A0AAV7EIV9"/>
<evidence type="ECO:0000259" key="12">
    <source>
        <dbReference type="Pfam" id="PF17766"/>
    </source>
</evidence>
<evidence type="ECO:0000256" key="4">
    <source>
        <dbReference type="ARBA" id="ARBA00022801"/>
    </source>
</evidence>
<feature type="domain" description="Inhibitor I9" evidence="11">
    <location>
        <begin position="28"/>
        <end position="115"/>
    </location>
</feature>
<evidence type="ECO:0000256" key="3">
    <source>
        <dbReference type="ARBA" id="ARBA00022729"/>
    </source>
</evidence>
<keyword evidence="3 8" id="KW-0732">Signal</keyword>
<feature type="domain" description="Subtilisin-like protease fibronectin type-III" evidence="12">
    <location>
        <begin position="671"/>
        <end position="767"/>
    </location>
</feature>
<feature type="domain" description="Peptidase S8/S53" evidence="9">
    <location>
        <begin position="143"/>
        <end position="617"/>
    </location>
</feature>
<dbReference type="FunFam" id="3.30.70.80:FF:000002">
    <property type="entry name" value="Subtilisin-like protease SBT5.3"/>
    <property type="match status" value="1"/>
</dbReference>
<feature type="active site" description="Charge relay system" evidence="6 7">
    <location>
        <position position="221"/>
    </location>
</feature>
<dbReference type="InterPro" id="IPR010259">
    <property type="entry name" value="S8pro/Inhibitor_I9"/>
</dbReference>
<dbReference type="InterPro" id="IPR041469">
    <property type="entry name" value="Subtilisin-like_FN3"/>
</dbReference>
<feature type="domain" description="PA" evidence="10">
    <location>
        <begin position="401"/>
        <end position="475"/>
    </location>
</feature>
<feature type="signal peptide" evidence="8">
    <location>
        <begin position="1"/>
        <end position="24"/>
    </location>
</feature>
<dbReference type="EMBL" id="JAINDJ010000004">
    <property type="protein sequence ID" value="KAG9448785.1"/>
    <property type="molecule type" value="Genomic_DNA"/>
</dbReference>
<keyword evidence="14" id="KW-1185">Reference proteome</keyword>
<comment type="caution">
    <text evidence="13">The sequence shown here is derived from an EMBL/GenBank/DDBJ whole genome shotgun (WGS) entry which is preliminary data.</text>
</comment>
<dbReference type="Pfam" id="PF05922">
    <property type="entry name" value="Inhibitor_I9"/>
    <property type="match status" value="1"/>
</dbReference>
<evidence type="ECO:0000259" key="10">
    <source>
        <dbReference type="Pfam" id="PF02225"/>
    </source>
</evidence>
<dbReference type="InterPro" id="IPR045051">
    <property type="entry name" value="SBT"/>
</dbReference>
<dbReference type="InterPro" id="IPR037045">
    <property type="entry name" value="S8pro/Inhibitor_I9_sf"/>
</dbReference>
<keyword evidence="4 7" id="KW-0378">Hydrolase</keyword>
<evidence type="ECO:0000313" key="13">
    <source>
        <dbReference type="EMBL" id="KAG9448785.1"/>
    </source>
</evidence>
<dbReference type="PANTHER" id="PTHR10795">
    <property type="entry name" value="PROPROTEIN CONVERTASE SUBTILISIN/KEXIN"/>
    <property type="match status" value="1"/>
</dbReference>
<dbReference type="InterPro" id="IPR000209">
    <property type="entry name" value="Peptidase_S8/S53_dom"/>
</dbReference>
<keyword evidence="5 7" id="KW-0720">Serine protease</keyword>
<dbReference type="Pfam" id="PF02225">
    <property type="entry name" value="PA"/>
    <property type="match status" value="1"/>
</dbReference>
<evidence type="ECO:0000256" key="5">
    <source>
        <dbReference type="ARBA" id="ARBA00022825"/>
    </source>
</evidence>
<dbReference type="CDD" id="cd02120">
    <property type="entry name" value="PA_subtilisin_like"/>
    <property type="match status" value="1"/>
</dbReference>
<dbReference type="InterPro" id="IPR034197">
    <property type="entry name" value="Peptidases_S8_3"/>
</dbReference>
<evidence type="ECO:0000256" key="1">
    <source>
        <dbReference type="ARBA" id="ARBA00011073"/>
    </source>
</evidence>
<name>A0AAV7EIV9_ARIFI</name>
<evidence type="ECO:0000256" key="8">
    <source>
        <dbReference type="SAM" id="SignalP"/>
    </source>
</evidence>
<dbReference type="FunFam" id="3.40.50.200:FF:000006">
    <property type="entry name" value="Subtilisin-like protease SBT1.5"/>
    <property type="match status" value="1"/>
</dbReference>
<keyword evidence="2 7" id="KW-0645">Protease</keyword>
<dbReference type="Pfam" id="PF17766">
    <property type="entry name" value="fn3_6"/>
    <property type="match status" value="1"/>
</dbReference>
<organism evidence="13 14">
    <name type="scientific">Aristolochia fimbriata</name>
    <name type="common">White veined hardy Dutchman's pipe vine</name>
    <dbReference type="NCBI Taxonomy" id="158543"/>
    <lineage>
        <taxon>Eukaryota</taxon>
        <taxon>Viridiplantae</taxon>
        <taxon>Streptophyta</taxon>
        <taxon>Embryophyta</taxon>
        <taxon>Tracheophyta</taxon>
        <taxon>Spermatophyta</taxon>
        <taxon>Magnoliopsida</taxon>
        <taxon>Magnoliidae</taxon>
        <taxon>Piperales</taxon>
        <taxon>Aristolochiaceae</taxon>
        <taxon>Aristolochia</taxon>
    </lineage>
</organism>
<dbReference type="Gene3D" id="3.40.50.200">
    <property type="entry name" value="Peptidase S8/S53 domain"/>
    <property type="match status" value="1"/>
</dbReference>
<dbReference type="Gene3D" id="2.60.40.2310">
    <property type="match status" value="1"/>
</dbReference>
<evidence type="ECO:0000259" key="9">
    <source>
        <dbReference type="Pfam" id="PF00082"/>
    </source>
</evidence>
<dbReference type="SUPFAM" id="SSF52743">
    <property type="entry name" value="Subtilisin-like"/>
    <property type="match status" value="1"/>
</dbReference>
<dbReference type="GO" id="GO:0006508">
    <property type="term" value="P:proteolysis"/>
    <property type="evidence" value="ECO:0007669"/>
    <property type="project" value="UniProtKB-KW"/>
</dbReference>
<dbReference type="Gene3D" id="3.30.70.80">
    <property type="entry name" value="Peptidase S8 propeptide/proteinase inhibitor I9"/>
    <property type="match status" value="1"/>
</dbReference>
<evidence type="ECO:0000256" key="7">
    <source>
        <dbReference type="PROSITE-ProRule" id="PRU01240"/>
    </source>
</evidence>
<dbReference type="CDD" id="cd04852">
    <property type="entry name" value="Peptidases_S8_3"/>
    <property type="match status" value="1"/>
</dbReference>
<gene>
    <name evidence="13" type="ORF">H6P81_008750</name>
</gene>
<dbReference type="Gene3D" id="3.50.30.30">
    <property type="match status" value="1"/>
</dbReference>
<evidence type="ECO:0000256" key="2">
    <source>
        <dbReference type="ARBA" id="ARBA00022670"/>
    </source>
</evidence>